<dbReference type="AlphaFoldDB" id="A0A841H0S8"/>
<protein>
    <recommendedName>
        <fullName evidence="4">Thioredoxin domain-containing protein</fullName>
    </recommendedName>
</protein>
<organism evidence="2 3">
    <name type="scientific">Longimicrobium terrae</name>
    <dbReference type="NCBI Taxonomy" id="1639882"/>
    <lineage>
        <taxon>Bacteria</taxon>
        <taxon>Pseudomonadati</taxon>
        <taxon>Gemmatimonadota</taxon>
        <taxon>Longimicrobiia</taxon>
        <taxon>Longimicrobiales</taxon>
        <taxon>Longimicrobiaceae</taxon>
        <taxon>Longimicrobium</taxon>
    </lineage>
</organism>
<dbReference type="RefSeq" id="WP_170032387.1">
    <property type="nucleotide sequence ID" value="NZ_JABDTL010000001.1"/>
</dbReference>
<keyword evidence="1" id="KW-0732">Signal</keyword>
<keyword evidence="3" id="KW-1185">Reference proteome</keyword>
<dbReference type="EMBL" id="JACHIA010000010">
    <property type="protein sequence ID" value="MBB6071695.1"/>
    <property type="molecule type" value="Genomic_DNA"/>
</dbReference>
<comment type="caution">
    <text evidence="2">The sequence shown here is derived from an EMBL/GenBank/DDBJ whole genome shotgun (WGS) entry which is preliminary data.</text>
</comment>
<name>A0A841H0S8_9BACT</name>
<evidence type="ECO:0008006" key="4">
    <source>
        <dbReference type="Google" id="ProtNLM"/>
    </source>
</evidence>
<evidence type="ECO:0000313" key="3">
    <source>
        <dbReference type="Proteomes" id="UP000582837"/>
    </source>
</evidence>
<evidence type="ECO:0000256" key="1">
    <source>
        <dbReference type="SAM" id="SignalP"/>
    </source>
</evidence>
<dbReference type="SUPFAM" id="SSF52833">
    <property type="entry name" value="Thioredoxin-like"/>
    <property type="match status" value="1"/>
</dbReference>
<dbReference type="InterPro" id="IPR036249">
    <property type="entry name" value="Thioredoxin-like_sf"/>
</dbReference>
<proteinExistence type="predicted"/>
<dbReference type="Proteomes" id="UP000582837">
    <property type="component" value="Unassembled WGS sequence"/>
</dbReference>
<sequence length="177" mass="18861">MNRWKRLSITGFLALLLAWSGLRTASAAVAWSRAPEAAQRTGLLQPARTRVRATTPELARIARAKRAIVFVYAPTCSACNGNMANWIDLVADLHGGQVQLFAVAPAGTPAAREYWGPLSRHVHVITATPAEVRGALNAEVTPATILVENGVIRGVATGALTRPAIRQVHAFAARPAE</sequence>
<reference evidence="2 3" key="1">
    <citation type="submission" date="2020-08" db="EMBL/GenBank/DDBJ databases">
        <title>Genomic Encyclopedia of Type Strains, Phase IV (KMG-IV): sequencing the most valuable type-strain genomes for metagenomic binning, comparative biology and taxonomic classification.</title>
        <authorList>
            <person name="Goeker M."/>
        </authorList>
    </citation>
    <scope>NUCLEOTIDE SEQUENCE [LARGE SCALE GENOMIC DNA]</scope>
    <source>
        <strain evidence="2 3">DSM 29007</strain>
    </source>
</reference>
<evidence type="ECO:0000313" key="2">
    <source>
        <dbReference type="EMBL" id="MBB6071695.1"/>
    </source>
</evidence>
<feature type="signal peptide" evidence="1">
    <location>
        <begin position="1"/>
        <end position="27"/>
    </location>
</feature>
<gene>
    <name evidence="2" type="ORF">HNQ61_003334</name>
</gene>
<accession>A0A841H0S8</accession>
<dbReference type="Gene3D" id="3.40.30.10">
    <property type="entry name" value="Glutaredoxin"/>
    <property type="match status" value="1"/>
</dbReference>
<feature type="chain" id="PRO_5032461439" description="Thioredoxin domain-containing protein" evidence="1">
    <location>
        <begin position="28"/>
        <end position="177"/>
    </location>
</feature>